<evidence type="ECO:0000313" key="1">
    <source>
        <dbReference type="EMBL" id="ELQ41667.1"/>
    </source>
</evidence>
<reference evidence="1" key="1">
    <citation type="journal article" date="2012" name="PLoS Genet.">
        <title>Comparative analysis of the genomes of two field isolates of the rice blast fungus Magnaporthe oryzae.</title>
        <authorList>
            <person name="Xue M."/>
            <person name="Yang J."/>
            <person name="Li Z."/>
            <person name="Hu S."/>
            <person name="Yao N."/>
            <person name="Dean R.A."/>
            <person name="Zhao W."/>
            <person name="Shen M."/>
            <person name="Zhang H."/>
            <person name="Li C."/>
            <person name="Liu L."/>
            <person name="Cao L."/>
            <person name="Xu X."/>
            <person name="Xing Y."/>
            <person name="Hsiang T."/>
            <person name="Zhang Z."/>
            <person name="Xu J.R."/>
            <person name="Peng Y.L."/>
        </authorList>
    </citation>
    <scope>NUCLEOTIDE SEQUENCE</scope>
    <source>
        <strain evidence="1">Y34</strain>
    </source>
</reference>
<sequence length="117" mass="12953">MAAVARAKSGDLLDLDDDADLIVMEYNYSWLLEGAERRVVDQALQDTYNGVRERVVAGQAAGELPADAYLPLFANDAYFRQDYFGRLRPESREMAAAARQAVDPEGFFASRTGGLKM</sequence>
<name>A0AA97P4P9_PYRO3</name>
<dbReference type="Proteomes" id="UP000011086">
    <property type="component" value="Unassembled WGS sequence"/>
</dbReference>
<organism evidence="1">
    <name type="scientific">Pyricularia oryzae (strain Y34)</name>
    <name type="common">Rice blast fungus</name>
    <name type="synonym">Magnaporthe oryzae</name>
    <dbReference type="NCBI Taxonomy" id="1143189"/>
    <lineage>
        <taxon>Eukaryota</taxon>
        <taxon>Fungi</taxon>
        <taxon>Dikarya</taxon>
        <taxon>Ascomycota</taxon>
        <taxon>Pezizomycotina</taxon>
        <taxon>Sordariomycetes</taxon>
        <taxon>Sordariomycetidae</taxon>
        <taxon>Magnaporthales</taxon>
        <taxon>Pyriculariaceae</taxon>
        <taxon>Pyricularia</taxon>
    </lineage>
</organism>
<accession>A0AA97P4P9</accession>
<dbReference type="AlphaFoldDB" id="A0AA97P4P9"/>
<gene>
    <name evidence="1" type="ORF">OOU_Y34scaffold00258g1</name>
</gene>
<protein>
    <submittedName>
        <fullName evidence="1">Uncharacterized protein</fullName>
    </submittedName>
</protein>
<dbReference type="EMBL" id="JH792936">
    <property type="protein sequence ID" value="ELQ41667.1"/>
    <property type="molecule type" value="Genomic_DNA"/>
</dbReference>
<proteinExistence type="predicted"/>